<keyword evidence="2" id="KW-0326">Glycosidase</keyword>
<feature type="compositionally biased region" description="Basic and acidic residues" evidence="1">
    <location>
        <begin position="203"/>
        <end position="217"/>
    </location>
</feature>
<dbReference type="Pfam" id="PF06824">
    <property type="entry name" value="Glyco_hydro_125"/>
    <property type="match status" value="1"/>
</dbReference>
<feature type="compositionally biased region" description="Low complexity" evidence="1">
    <location>
        <begin position="244"/>
        <end position="270"/>
    </location>
</feature>
<reference evidence="2" key="1">
    <citation type="submission" date="2022-11" db="EMBL/GenBank/DDBJ databases">
        <authorList>
            <person name="Petersen C."/>
        </authorList>
    </citation>
    <scope>NUCLEOTIDE SEQUENCE</scope>
    <source>
        <strain evidence="2">IBT 30069</strain>
    </source>
</reference>
<proteinExistence type="predicted"/>
<accession>A0A9W9EKK3</accession>
<feature type="compositionally biased region" description="Acidic residues" evidence="1">
    <location>
        <begin position="334"/>
        <end position="354"/>
    </location>
</feature>
<dbReference type="OrthoDB" id="7771656at2759"/>
<sequence length="961" mass="106588">MDETLYLAENVLNERNPVTYRSLSRALKVHANRAKQILYEFHRHENANKPQSVRATYVITGIQKPRAGPGTDGVMAKHPRIRKSMPKQASTTLIPYTTSVIIAREEELNDAKATFQSISTIHVYSLQSAILQDLDVLVDVTKEALAAHAHDDPLEYGKHWGMIQNNHVMRRTGAGPPAPAPKTEARFVPKVKAEPTVPAKRLFQTEKPAKEESDAPDPKPTPSSANDSDASSKSAKPAPKHAKGSLFSSFAKAKPKAKTTPASETATSTPGEDSKSIPNVREPKNISSRLTVVLNDASDGEEQAELFPDSNEKPASAIRETKKAREEKLKQMMEDDADDEEMPDADDEEPEEPEREQTPVEQPPVAKPVELKEEVTVQGGRRRGKRQIMKKRTVKDDEGYLVTREEPTWESFSEDEPAPPKKKPAVNVPIRKGAGLLALQVNALPGRDNPAILRRACPDYTTYAATPHGPYSGGPLNLPFQRPSEACRTFSSSSVEKVIDDVTSRLVDKDLAQLFRNAYPNTLDTTIRWHVNGSSNAVNSQKRKRDTSDWSGLQTFIVTGDINAEWLRDSTNQVMNYQKLAAQDKSLYNLILGAIRTQAEFVIKSPFCEAFQAPSISGIAPENNTQIDTVTPKYDKSFVYECKYELDSLAHFLKMGRQFWENTGSTEFLTDRWFTALQTLLNVIDAESQPTFNPKGSFVQNKYTFQRQTTIGTETLTLSGEGNPLNSGTGLIRSAFRPSDDATILGYFIPPNAMMSVELQHISKVLKAAGGHDDLASELQERGEKLAAAVREHGIVNNGKYGDVYAFEVDGYGSRIIMDDANVPSLLSLPYLEFVNQTDEVYQNTRKMVTDKLGNPYYLEGSAFHGIGGPHIGLQNAWPMSLLIQAQTSDNETEIMECINLVRNSSLLGLIHESVNVTNIKDYTRPWFSWANSVFAQTILKVAAEKPHLIFGKDAEPYTVS</sequence>
<feature type="region of interest" description="Disordered" evidence="1">
    <location>
        <begin position="169"/>
        <end position="392"/>
    </location>
</feature>
<evidence type="ECO:0000256" key="1">
    <source>
        <dbReference type="SAM" id="MobiDB-lite"/>
    </source>
</evidence>
<dbReference type="SMART" id="SM01149">
    <property type="entry name" value="DUF1237"/>
    <property type="match status" value="1"/>
</dbReference>
<dbReference type="AlphaFoldDB" id="A0A9W9EKK3"/>
<dbReference type="InterPro" id="IPR008313">
    <property type="entry name" value="GH125"/>
</dbReference>
<dbReference type="Gene3D" id="3.90.1030.20">
    <property type="entry name" value="DNA polymerase delta, p66 (Cdc27) subunit, wHTH domain"/>
    <property type="match status" value="1"/>
</dbReference>
<gene>
    <name evidence="2" type="ORF">N7456_012974</name>
</gene>
<feature type="compositionally biased region" description="Basic residues" evidence="1">
    <location>
        <begin position="380"/>
        <end position="392"/>
    </location>
</feature>
<evidence type="ECO:0000313" key="3">
    <source>
        <dbReference type="Proteomes" id="UP001149165"/>
    </source>
</evidence>
<dbReference type="InterPro" id="IPR008928">
    <property type="entry name" value="6-hairpin_glycosidase_sf"/>
</dbReference>
<dbReference type="GO" id="GO:0016798">
    <property type="term" value="F:hydrolase activity, acting on glycosyl bonds"/>
    <property type="evidence" value="ECO:0007669"/>
    <property type="project" value="UniProtKB-KW"/>
</dbReference>
<evidence type="ECO:0000313" key="2">
    <source>
        <dbReference type="EMBL" id="KAJ5083547.1"/>
    </source>
</evidence>
<dbReference type="GO" id="GO:0006260">
    <property type="term" value="P:DNA replication"/>
    <property type="evidence" value="ECO:0007669"/>
    <property type="project" value="InterPro"/>
</dbReference>
<dbReference type="Pfam" id="PF09507">
    <property type="entry name" value="CDC27"/>
    <property type="match status" value="1"/>
</dbReference>
<dbReference type="Proteomes" id="UP001149165">
    <property type="component" value="Unassembled WGS sequence"/>
</dbReference>
<name>A0A9W9EKK3_9EURO</name>
<reference evidence="2" key="2">
    <citation type="journal article" date="2023" name="IMA Fungus">
        <title>Comparative genomic study of the Penicillium genus elucidates a diverse pangenome and 15 lateral gene transfer events.</title>
        <authorList>
            <person name="Petersen C."/>
            <person name="Sorensen T."/>
            <person name="Nielsen M.R."/>
            <person name="Sondergaard T.E."/>
            <person name="Sorensen J.L."/>
            <person name="Fitzpatrick D.A."/>
            <person name="Frisvad J.C."/>
            <person name="Nielsen K.L."/>
        </authorList>
    </citation>
    <scope>NUCLEOTIDE SEQUENCE</scope>
    <source>
        <strain evidence="2">IBT 30069</strain>
    </source>
</reference>
<protein>
    <submittedName>
        <fullName evidence="2">Six-hairpin glycosidase</fullName>
    </submittedName>
</protein>
<dbReference type="GO" id="GO:0043625">
    <property type="term" value="C:delta DNA polymerase complex"/>
    <property type="evidence" value="ECO:0007669"/>
    <property type="project" value="InterPro"/>
</dbReference>
<organism evidence="2 3">
    <name type="scientific">Penicillium angulare</name>
    <dbReference type="NCBI Taxonomy" id="116970"/>
    <lineage>
        <taxon>Eukaryota</taxon>
        <taxon>Fungi</taxon>
        <taxon>Dikarya</taxon>
        <taxon>Ascomycota</taxon>
        <taxon>Pezizomycotina</taxon>
        <taxon>Eurotiomycetes</taxon>
        <taxon>Eurotiomycetidae</taxon>
        <taxon>Eurotiales</taxon>
        <taxon>Aspergillaceae</taxon>
        <taxon>Penicillium</taxon>
    </lineage>
</organism>
<keyword evidence="2" id="KW-0378">Hydrolase</keyword>
<dbReference type="InterPro" id="IPR041913">
    <property type="entry name" value="POLD3_sf"/>
</dbReference>
<dbReference type="SUPFAM" id="SSF48208">
    <property type="entry name" value="Six-hairpin glycosidases"/>
    <property type="match status" value="1"/>
</dbReference>
<feature type="compositionally biased region" description="Low complexity" evidence="1">
    <location>
        <begin position="222"/>
        <end position="237"/>
    </location>
</feature>
<dbReference type="GO" id="GO:0005975">
    <property type="term" value="P:carbohydrate metabolic process"/>
    <property type="evidence" value="ECO:0007669"/>
    <property type="project" value="InterPro"/>
</dbReference>
<dbReference type="InterPro" id="IPR012341">
    <property type="entry name" value="6hp_glycosidase-like_sf"/>
</dbReference>
<dbReference type="Gene3D" id="1.50.10.10">
    <property type="match status" value="1"/>
</dbReference>
<comment type="caution">
    <text evidence="2">The sequence shown here is derived from an EMBL/GenBank/DDBJ whole genome shotgun (WGS) entry which is preliminary data.</text>
</comment>
<feature type="compositionally biased region" description="Basic and acidic residues" evidence="1">
    <location>
        <begin position="319"/>
        <end position="333"/>
    </location>
</feature>
<feature type="region of interest" description="Disordered" evidence="1">
    <location>
        <begin position="407"/>
        <end position="426"/>
    </location>
</feature>
<dbReference type="InterPro" id="IPR019038">
    <property type="entry name" value="POLD3"/>
</dbReference>
<feature type="compositionally biased region" description="Basic and acidic residues" evidence="1">
    <location>
        <begin position="183"/>
        <end position="193"/>
    </location>
</feature>
<dbReference type="EMBL" id="JAPQKH010000008">
    <property type="protein sequence ID" value="KAJ5083547.1"/>
    <property type="molecule type" value="Genomic_DNA"/>
</dbReference>
<keyword evidence="3" id="KW-1185">Reference proteome</keyword>
<dbReference type="PANTHER" id="PTHR31047">
    <property type="entry name" value="MEIOTICALLY UP-REGULATED GENE 157 PROTEIN"/>
    <property type="match status" value="1"/>
</dbReference>
<dbReference type="PANTHER" id="PTHR31047:SF0">
    <property type="entry name" value="MEIOTICALLY UP-REGULATED GENE 157 PROTEIN"/>
    <property type="match status" value="1"/>
</dbReference>